<feature type="non-terminal residue" evidence="1">
    <location>
        <position position="1"/>
    </location>
</feature>
<keyword evidence="2" id="KW-1185">Reference proteome</keyword>
<reference evidence="1 2" key="1">
    <citation type="journal article" date="2016" name="Nat. Commun.">
        <title>Ectomycorrhizal ecology is imprinted in the genome of the dominant symbiotic fungus Cenococcum geophilum.</title>
        <authorList>
            <consortium name="DOE Joint Genome Institute"/>
            <person name="Peter M."/>
            <person name="Kohler A."/>
            <person name="Ohm R.A."/>
            <person name="Kuo A."/>
            <person name="Krutzmann J."/>
            <person name="Morin E."/>
            <person name="Arend M."/>
            <person name="Barry K.W."/>
            <person name="Binder M."/>
            <person name="Choi C."/>
            <person name="Clum A."/>
            <person name="Copeland A."/>
            <person name="Grisel N."/>
            <person name="Haridas S."/>
            <person name="Kipfer T."/>
            <person name="LaButti K."/>
            <person name="Lindquist E."/>
            <person name="Lipzen A."/>
            <person name="Maire R."/>
            <person name="Meier B."/>
            <person name="Mihaltcheva S."/>
            <person name="Molinier V."/>
            <person name="Murat C."/>
            <person name="Poggeler S."/>
            <person name="Quandt C.A."/>
            <person name="Sperisen C."/>
            <person name="Tritt A."/>
            <person name="Tisserant E."/>
            <person name="Crous P.W."/>
            <person name="Henrissat B."/>
            <person name="Nehls U."/>
            <person name="Egli S."/>
            <person name="Spatafora J.W."/>
            <person name="Grigoriev I.V."/>
            <person name="Martin F.M."/>
        </authorList>
    </citation>
    <scope>NUCLEOTIDE SEQUENCE [LARGE SCALE GENOMIC DNA]</scope>
    <source>
        <strain evidence="1 2">CBS 207.34</strain>
    </source>
</reference>
<accession>A0A8E2EPL3</accession>
<sequence>DTPVTVATVILSSPSDWDEWIEVIKTKAIVGKVWKYVDPYIKREDLPSLVEPSRPTAEDINKDKAKISQLDVGEKETFRVLQEEYKEDRDLYEKQQSAIDLLRTQIQSSVSRTYLIHTFNCDTTYDILVSLKQRVAPSDDARKIQLA</sequence>
<proteinExistence type="predicted"/>
<gene>
    <name evidence="1" type="ORF">AOQ84DRAFT_252349</name>
</gene>
<organism evidence="1 2">
    <name type="scientific">Glonium stellatum</name>
    <dbReference type="NCBI Taxonomy" id="574774"/>
    <lineage>
        <taxon>Eukaryota</taxon>
        <taxon>Fungi</taxon>
        <taxon>Dikarya</taxon>
        <taxon>Ascomycota</taxon>
        <taxon>Pezizomycotina</taxon>
        <taxon>Dothideomycetes</taxon>
        <taxon>Pleosporomycetidae</taxon>
        <taxon>Gloniales</taxon>
        <taxon>Gloniaceae</taxon>
        <taxon>Glonium</taxon>
    </lineage>
</organism>
<dbReference type="Proteomes" id="UP000250140">
    <property type="component" value="Unassembled WGS sequence"/>
</dbReference>
<name>A0A8E2EPL3_9PEZI</name>
<feature type="non-terminal residue" evidence="1">
    <location>
        <position position="147"/>
    </location>
</feature>
<evidence type="ECO:0000313" key="1">
    <source>
        <dbReference type="EMBL" id="OCL02306.1"/>
    </source>
</evidence>
<dbReference type="EMBL" id="KV750974">
    <property type="protein sequence ID" value="OCL02306.1"/>
    <property type="molecule type" value="Genomic_DNA"/>
</dbReference>
<protein>
    <submittedName>
        <fullName evidence="1">Uncharacterized protein</fullName>
    </submittedName>
</protein>
<dbReference type="AlphaFoldDB" id="A0A8E2EPL3"/>
<dbReference type="OrthoDB" id="3781185at2759"/>
<evidence type="ECO:0000313" key="2">
    <source>
        <dbReference type="Proteomes" id="UP000250140"/>
    </source>
</evidence>